<feature type="region of interest" description="Disordered" evidence="1">
    <location>
        <begin position="1"/>
        <end position="43"/>
    </location>
</feature>
<dbReference type="Proteomes" id="UP000494301">
    <property type="component" value="Unassembled WGS sequence"/>
</dbReference>
<reference evidence="2 3" key="1">
    <citation type="submission" date="2020-04" db="EMBL/GenBank/DDBJ databases">
        <authorList>
            <person name="Depoorter E."/>
        </authorList>
    </citation>
    <scope>NUCLEOTIDE SEQUENCE [LARGE SCALE GENOMIC DNA]</scope>
    <source>
        <strain evidence="2 3">BCC0217</strain>
    </source>
</reference>
<organism evidence="2 3">
    <name type="scientific">Burkholderia aenigmatica</name>
    <dbReference type="NCBI Taxonomy" id="2015348"/>
    <lineage>
        <taxon>Bacteria</taxon>
        <taxon>Pseudomonadati</taxon>
        <taxon>Pseudomonadota</taxon>
        <taxon>Betaproteobacteria</taxon>
        <taxon>Burkholderiales</taxon>
        <taxon>Burkholderiaceae</taxon>
        <taxon>Burkholderia</taxon>
        <taxon>Burkholderia cepacia complex</taxon>
    </lineage>
</organism>
<accession>A0A6J5J9W6</accession>
<name>A0A6J5J9W6_9BURK</name>
<dbReference type="AlphaFoldDB" id="A0A6J5J9W6"/>
<evidence type="ECO:0000313" key="2">
    <source>
        <dbReference type="EMBL" id="CAB3968275.1"/>
    </source>
</evidence>
<evidence type="ECO:0000313" key="3">
    <source>
        <dbReference type="Proteomes" id="UP000494301"/>
    </source>
</evidence>
<dbReference type="EMBL" id="CABWIL020000018">
    <property type="protein sequence ID" value="CAB3968275.1"/>
    <property type="molecule type" value="Genomic_DNA"/>
</dbReference>
<protein>
    <submittedName>
        <fullName evidence="2">Uncharacterized protein</fullName>
    </submittedName>
</protein>
<proteinExistence type="predicted"/>
<sequence length="57" mass="6381">MRPTPHTRLRATGSPPRSPRLATRFRKASDPPTDATDASSNPVVDMFRPYLDHLAHN</sequence>
<evidence type="ECO:0000256" key="1">
    <source>
        <dbReference type="SAM" id="MobiDB-lite"/>
    </source>
</evidence>
<gene>
    <name evidence="2" type="ORF">BLA3211_04868</name>
</gene>